<evidence type="ECO:0000313" key="2">
    <source>
        <dbReference type="Proteomes" id="UP000297703"/>
    </source>
</evidence>
<gene>
    <name evidence="1" type="ORF">DR999_PMT07804</name>
</gene>
<accession>A0A4D9EP71</accession>
<sequence length="60" mass="6277">MNASGTAETELRTRRISLSEKLDMESSPGACACHTGGGAVDYEGPIRHVEVSGLSLQKTA</sequence>
<keyword evidence="2" id="KW-1185">Reference proteome</keyword>
<comment type="caution">
    <text evidence="1">The sequence shown here is derived from an EMBL/GenBank/DDBJ whole genome shotgun (WGS) entry which is preliminary data.</text>
</comment>
<proteinExistence type="predicted"/>
<dbReference type="Proteomes" id="UP000297703">
    <property type="component" value="Unassembled WGS sequence"/>
</dbReference>
<reference evidence="1 2" key="1">
    <citation type="submission" date="2019-04" db="EMBL/GenBank/DDBJ databases">
        <title>Draft genome of the big-headed turtle Platysternon megacephalum.</title>
        <authorList>
            <person name="Gong S."/>
        </authorList>
    </citation>
    <scope>NUCLEOTIDE SEQUENCE [LARGE SCALE GENOMIC DNA]</scope>
    <source>
        <strain evidence="1">DO16091913</strain>
        <tissue evidence="1">Muscle</tissue>
    </source>
</reference>
<protein>
    <submittedName>
        <fullName evidence="1">Ectodysplasin-A receptor-associated adapter protein</fullName>
    </submittedName>
</protein>
<organism evidence="1 2">
    <name type="scientific">Platysternon megacephalum</name>
    <name type="common">big-headed turtle</name>
    <dbReference type="NCBI Taxonomy" id="55544"/>
    <lineage>
        <taxon>Eukaryota</taxon>
        <taxon>Metazoa</taxon>
        <taxon>Chordata</taxon>
        <taxon>Craniata</taxon>
        <taxon>Vertebrata</taxon>
        <taxon>Euteleostomi</taxon>
        <taxon>Archelosauria</taxon>
        <taxon>Testudinata</taxon>
        <taxon>Testudines</taxon>
        <taxon>Cryptodira</taxon>
        <taxon>Durocryptodira</taxon>
        <taxon>Testudinoidea</taxon>
        <taxon>Platysternidae</taxon>
        <taxon>Platysternon</taxon>
    </lineage>
</organism>
<keyword evidence="1" id="KW-0675">Receptor</keyword>
<dbReference type="EMBL" id="QXTE01000056">
    <property type="protein sequence ID" value="TFK09208.1"/>
    <property type="molecule type" value="Genomic_DNA"/>
</dbReference>
<reference evidence="1 2" key="2">
    <citation type="submission" date="2019-04" db="EMBL/GenBank/DDBJ databases">
        <title>The genome sequence of big-headed turtle.</title>
        <authorList>
            <person name="Gong S."/>
        </authorList>
    </citation>
    <scope>NUCLEOTIDE SEQUENCE [LARGE SCALE GENOMIC DNA]</scope>
    <source>
        <strain evidence="1">DO16091913</strain>
        <tissue evidence="1">Muscle</tissue>
    </source>
</reference>
<dbReference type="AlphaFoldDB" id="A0A4D9EP71"/>
<evidence type="ECO:0000313" key="1">
    <source>
        <dbReference type="EMBL" id="TFK09208.1"/>
    </source>
</evidence>
<name>A0A4D9EP71_9SAUR</name>